<dbReference type="SUPFAM" id="SSF140924">
    <property type="entry name" value="Duffy binding domain-like"/>
    <property type="match status" value="4"/>
</dbReference>
<evidence type="ECO:0000259" key="6">
    <source>
        <dbReference type="Pfam" id="PF18562"/>
    </source>
</evidence>
<organism evidence="8 9">
    <name type="scientific">Plasmodium falciparum RAJ116</name>
    <dbReference type="NCBI Taxonomy" id="580058"/>
    <lineage>
        <taxon>Eukaryota</taxon>
        <taxon>Sar</taxon>
        <taxon>Alveolata</taxon>
        <taxon>Apicomplexa</taxon>
        <taxon>Aconoidasida</taxon>
        <taxon>Haemosporida</taxon>
        <taxon>Plasmodiidae</taxon>
        <taxon>Plasmodium</taxon>
        <taxon>Plasmodium (Laverania)</taxon>
    </lineage>
</organism>
<feature type="compositionally biased region" description="Basic and acidic residues" evidence="1">
    <location>
        <begin position="1630"/>
        <end position="1640"/>
    </location>
</feature>
<accession>A0A0L0CSC3</accession>
<dbReference type="InterPro" id="IPR041480">
    <property type="entry name" value="CIDR1_gamma"/>
</dbReference>
<gene>
    <name evidence="8" type="ORF">PFLG_00143</name>
</gene>
<dbReference type="InterPro" id="IPR029211">
    <property type="entry name" value="PfEMP1_ATS"/>
</dbReference>
<feature type="compositionally biased region" description="Polar residues" evidence="1">
    <location>
        <begin position="941"/>
        <end position="951"/>
    </location>
</feature>
<dbReference type="Pfam" id="PF18562">
    <property type="entry name" value="CIDR1_gamma"/>
    <property type="match status" value="1"/>
</dbReference>
<dbReference type="Gene3D" id="1.20.58.1930">
    <property type="match status" value="1"/>
</dbReference>
<dbReference type="GO" id="GO:0016020">
    <property type="term" value="C:membrane"/>
    <property type="evidence" value="ECO:0007669"/>
    <property type="project" value="InterPro"/>
</dbReference>
<dbReference type="Gene3D" id="1.10.1900.40">
    <property type="entry name" value="Acidic terminal segments, variant surface antigen of PfEMP1"/>
    <property type="match status" value="2"/>
</dbReference>
<dbReference type="FunFam" id="1.20.1310.20:FF:000001">
    <property type="entry name" value="Erythrocyte membrane protein 1, PfEMP1"/>
    <property type="match status" value="1"/>
</dbReference>
<dbReference type="InterPro" id="IPR042202">
    <property type="entry name" value="Duffy-ag-bd_sf"/>
</dbReference>
<proteinExistence type="predicted"/>
<evidence type="ECO:0000259" key="7">
    <source>
        <dbReference type="Pfam" id="PF22672"/>
    </source>
</evidence>
<evidence type="ECO:0000259" key="3">
    <source>
        <dbReference type="Pfam" id="PF05424"/>
    </source>
</evidence>
<evidence type="ECO:0000259" key="2">
    <source>
        <dbReference type="Pfam" id="PF03011"/>
    </source>
</evidence>
<feature type="region of interest" description="Disordered" evidence="1">
    <location>
        <begin position="867"/>
        <end position="908"/>
    </location>
</feature>
<dbReference type="InterPro" id="IPR044932">
    <property type="entry name" value="PfEMP1_ATS_sf"/>
</dbReference>
<dbReference type="FunFam" id="1.10.1900.40:FF:000001">
    <property type="entry name" value="Erythrocyte membrane protein 1"/>
    <property type="match status" value="1"/>
</dbReference>
<protein>
    <submittedName>
        <fullName evidence="8">Erythrocyte membrane protein 1</fullName>
    </submittedName>
</protein>
<feature type="region of interest" description="Disordered" evidence="1">
    <location>
        <begin position="931"/>
        <end position="951"/>
    </location>
</feature>
<feature type="region of interest" description="Disordered" evidence="1">
    <location>
        <begin position="1068"/>
        <end position="1087"/>
    </location>
</feature>
<feature type="domain" description="Duffy-binding-like" evidence="2">
    <location>
        <begin position="605"/>
        <end position="765"/>
    </location>
</feature>
<feature type="region of interest" description="Disordered" evidence="1">
    <location>
        <begin position="1584"/>
        <end position="1606"/>
    </location>
</feature>
<dbReference type="FunFam" id="1.20.58.830:FF:000003">
    <property type="entry name" value="Erythrocyte membrane protein 1, PfEMP1"/>
    <property type="match status" value="1"/>
</dbReference>
<dbReference type="Pfam" id="PF15447">
    <property type="entry name" value="NTS"/>
    <property type="match status" value="1"/>
</dbReference>
<feature type="compositionally biased region" description="Pro residues" evidence="1">
    <location>
        <begin position="1673"/>
        <end position="1687"/>
    </location>
</feature>
<dbReference type="Gene3D" id="1.20.1310.20">
    <property type="entry name" value="Duffy-antigen binding domain"/>
    <property type="match status" value="2"/>
</dbReference>
<dbReference type="Pfam" id="PF22672">
    <property type="entry name" value="DBL_C"/>
    <property type="match status" value="2"/>
</dbReference>
<evidence type="ECO:0000313" key="9">
    <source>
        <dbReference type="Proteomes" id="UP000054566"/>
    </source>
</evidence>
<feature type="domain" description="Plasmodium falciparum erythrocyte membrane protein 1 acidic terminal segment" evidence="4">
    <location>
        <begin position="1698"/>
        <end position="2179"/>
    </location>
</feature>
<dbReference type="Pfam" id="PF03011">
    <property type="entry name" value="PFEMP"/>
    <property type="match status" value="2"/>
</dbReference>
<dbReference type="Pfam" id="PF15445">
    <property type="entry name" value="ATS"/>
    <property type="match status" value="1"/>
</dbReference>
<feature type="domain" description="Duffy-antigen binding" evidence="3">
    <location>
        <begin position="118"/>
        <end position="308"/>
    </location>
</feature>
<evidence type="ECO:0000313" key="8">
    <source>
        <dbReference type="EMBL" id="KNC35107.1"/>
    </source>
</evidence>
<name>A0A0L0CSC3_PLAFA</name>
<dbReference type="Pfam" id="PF05424">
    <property type="entry name" value="Duffy_binding"/>
    <property type="match status" value="2"/>
</dbReference>
<feature type="region of interest" description="Disordered" evidence="1">
    <location>
        <begin position="398"/>
        <end position="418"/>
    </location>
</feature>
<feature type="compositionally biased region" description="Acidic residues" evidence="1">
    <location>
        <begin position="817"/>
        <end position="834"/>
    </location>
</feature>
<dbReference type="InterPro" id="IPR054595">
    <property type="entry name" value="DBL_C"/>
</dbReference>
<reference evidence="9" key="1">
    <citation type="submission" date="2015-07" db="EMBL/GenBank/DDBJ databases">
        <title>Annotation of Plasmodium falciparum RAJ116.</title>
        <authorList>
            <consortium name="The Broad Institute Genome Sequencing Platform"/>
            <person name="Volkman S.K."/>
            <person name="Neafsey D.E."/>
            <person name="Dash A.P."/>
            <person name="Chitnis C.E."/>
            <person name="Hartl D.L."/>
            <person name="Young S.K."/>
            <person name="Zeng Q."/>
            <person name="Koehrsen M."/>
            <person name="Alvarado L."/>
            <person name="Berlin A."/>
            <person name="Borenstein D."/>
            <person name="Chapman S.B."/>
            <person name="Chen Z."/>
            <person name="Engels R."/>
            <person name="Freedman E."/>
            <person name="Gellesch M."/>
            <person name="Goldberg J."/>
            <person name="Griggs A."/>
            <person name="Gujja S."/>
            <person name="Heilman E.R."/>
            <person name="Heiman D.I."/>
            <person name="Howarth C."/>
            <person name="Jen D."/>
            <person name="Larson L."/>
            <person name="Mehta T."/>
            <person name="Neiman D."/>
            <person name="Park D."/>
            <person name="Pearson M."/>
            <person name="Roberts A."/>
            <person name="Saif S."/>
            <person name="Shea T."/>
            <person name="Shenoy N."/>
            <person name="Sisk P."/>
            <person name="Stolte C."/>
            <person name="Sykes S."/>
            <person name="Walk T."/>
            <person name="White J."/>
            <person name="Yandava C."/>
            <person name="Haas B."/>
            <person name="Henn M.R."/>
            <person name="Nusbaum C."/>
            <person name="Birren B."/>
        </authorList>
    </citation>
    <scope>NUCLEOTIDE SEQUENCE [LARGE SCALE GENOMIC DNA]</scope>
    <source>
        <strain evidence="9">RAJ116</strain>
    </source>
</reference>
<dbReference type="EMBL" id="GG663769">
    <property type="protein sequence ID" value="KNC35107.1"/>
    <property type="molecule type" value="Genomic_DNA"/>
</dbReference>
<dbReference type="OrthoDB" id="378897at2759"/>
<evidence type="ECO:0000256" key="1">
    <source>
        <dbReference type="SAM" id="MobiDB-lite"/>
    </source>
</evidence>
<feature type="region of interest" description="Disordered" evidence="1">
    <location>
        <begin position="1817"/>
        <end position="1858"/>
    </location>
</feature>
<feature type="compositionally biased region" description="Polar residues" evidence="1">
    <location>
        <begin position="1818"/>
        <end position="1858"/>
    </location>
</feature>
<evidence type="ECO:0000259" key="4">
    <source>
        <dbReference type="Pfam" id="PF15445"/>
    </source>
</evidence>
<sequence>MAPGSAGGGGGDIDDTTAKHLLDSIGKKVHDQVKNDAETYKDELKGNLQHATNRSSETVGTADTCTLVKEYYERLNAAARGERYPCTNLSGKVEPHFSNTLGGQCTKEKISGSTNTCGACAPFRRLHLCHHNLETIDTTSTKHDLLAEVCMAAKYEGDLIKTHYTIHKQTNNDSASQLCTVLARSFADIGDIVRGRDLFYGNPQEKEKREDLEKKLKDIFKNIYDKLKNGKTNGAEARYKDTDNYYELREDWWTANRHTVWEAMTCDAREGDKYFRQTACAGTGTQGKCRCSDNQVPTYFDYVPQYLRWFEEWAEDFCRLRKRKLEDAKNKCRGDNGTERYCDLNRYDCTQTASGEKKFVEKDDCKDCQYSCAHFVNWIDNQKLEFLKQKNKYGKEISNSGSCGGRRKKRNIRDGSNDNGYEKKFYKELKKKNKYGKVDDFLELLNNETTCTKNAEIKEGGQIDFKTVKRSSASGDGNNETFSHTTYCQACPWCGAEQESNGGNGWKAKDKTCGYAIKKDYDPQKTTTIEILTADKKQLDILKKYSKFCKNGATGEKSAAGAATGGDSQIKKWQCYYEGVNNDNCVEGEWKDFKEGQKVMSYNAFFWKWVHDMLIDSMQWRNEHGNCINKDNDNTCKNSCKRPCECFKRWVDQKKKTEWEAIKDHFKKQKDIGEQTHCDAGVTLQWVLILEFLKDESTEDTQNSLNAEEAKEIKHLRKMLEQAGVGDLAALGGGCTEDGVAEQDTLMDKLLDEEAKDATKCKQDCPKPQDPNLARSDDPSPGSPSPPAVPSSPSGTHDAGGPTGSTGEVDDSSHSSDEDDEDDEEEEGEVDSQQEEPPTTDPSVDVCNTVAKALTIDTLKHACSTKYGSKAPTSWKCISDSTTKPGSETARSRTARSAPETATSSSGAICVPPRRRRLYIQKLHDWAEKQVTPQAGGKAQTPLSDTPSQSGEKLREAFIESAAVETFFLWDRYKKEKKKPQGDGSQLLPLPNVTGVDNDNPQSKLEKGEIPNDFLRQMFYTLGDYRDICVGVKDDDVIKALEASGDNKSGNNIKEISEKIEKILKQIGSKPASGTPTVPQNNDEQRKKWWDQNAQHIWKGMICALTYTDSEAKGQTPTHNNDVYKKIFGENNGTPTGTAATQNGTYEKTYKYDIVKLDENSGTEATPTTQIASTTGENTPPKLKDFVLRPPYFRYLEEWGQNFCKERKKRLEKIRGECTDGGGKYTGRYCGGDGFDCIKIGPNKDGIIKGFDCPGCGRECRKYKKWIDIKKKEFDKQKNAYTGQKEKCVNGSNNHDNGVCGKLEENAAKFLQKLGSCKKDNKDNENGKGKTIFDDDSETFKHTKHCDPCPIFGIESKNSGWSNVQKKKCKDNGKDFISAEDIKTMKESIDVDMRVSDNDPNGFDDLNECTNTGIFKGIRKDVWECGEVCGIDVCALKKDNGSIDDKQIILIRALLRLWLEYFLEDYKKIKHKISHCTKTDQRSTCIKGCVEKWIERKRKEWENIKKRFLEQYKNSYGDDYNVRSFLEELIPQIDVTIDKKNYTSLDELEASYGCNCIENSKQENGQKRDVIDCMLKKLGEKAKECKENHTQPSGTDCHPSTTLEDDETFDDDIQTEEVKAPNICPPTPEPKAEEKGDCKAEVPQPDVKEEEEEKEEEKDKGNDQEEAASRPAEPLPPPLPPSLPPADQPLDPTILQTTIPFGVALALGSIAFLFLKKKTKSTIDLLRVINIPKSDYDIPTKLSPNRYIPYTSGKYRGKRYIYLEGDSGTDSGYTDHYSDITSSSESEYEEMDINDIYVPGSPKYKTLIEVVLEPSGKLSGNTIPTSGNNTTASGKNTPSDTQNDIQNDDTPSNKFTDNEWNTLKDEFISQYLQSEQPNDIPNDYSSGDIPLNTQPNTLYFDKPEEKPFIMSIHDRNLLSGEEYNYDMSTNSGNNNLYSGENNVYGGIDPTSDNRGLTSGKHDSYSGIDLINDSLSGDYDIYDELLKRKENELFGTNHTKKNTSTNSVAKNTNSDPILNQINLFHKWLDRHRDMCEKWNNKEEVLNKLKEEWENETHSGNTHPSDSNKMLNTDVSIQIHMDNPKPINEFTYVDSNPNQVDDTYVDSNPDNSSMDTILEDLDKYNEPYYDVQDDIYYDVNDHDTSTVDTNAMDVPSKVQIEMDINTKLVKEKYPIGDVWDI</sequence>
<dbReference type="Proteomes" id="UP000054566">
    <property type="component" value="Unassembled WGS sequence"/>
</dbReference>
<dbReference type="FunFam" id="1.10.1900.40:FF:000005">
    <property type="entry name" value="Erythrocyte membrane protein 1, PfEMP1"/>
    <property type="match status" value="1"/>
</dbReference>
<feature type="region of interest" description="Disordered" evidence="1">
    <location>
        <begin position="1618"/>
        <end position="1691"/>
    </location>
</feature>
<feature type="domain" description="Duffy-binding-like" evidence="2">
    <location>
        <begin position="1454"/>
        <end position="1591"/>
    </location>
</feature>
<dbReference type="InterPro" id="IPR004258">
    <property type="entry name" value="DBL"/>
</dbReference>
<dbReference type="InterPro" id="IPR029210">
    <property type="entry name" value="PfEMP1_NTS"/>
</dbReference>
<feature type="compositionally biased region" description="Pro residues" evidence="1">
    <location>
        <begin position="781"/>
        <end position="790"/>
    </location>
</feature>
<feature type="domain" description="Duffy-antigen binding" evidence="3">
    <location>
        <begin position="909"/>
        <end position="1116"/>
    </location>
</feature>
<feature type="domain" description="Cysteine-rich interdomain region 1 gamma" evidence="6">
    <location>
        <begin position="1390"/>
        <end position="1438"/>
    </location>
</feature>
<feature type="region of interest" description="Disordered" evidence="1">
    <location>
        <begin position="978"/>
        <end position="1008"/>
    </location>
</feature>
<feature type="domain" description="Duffy-binding-like" evidence="7">
    <location>
        <begin position="1198"/>
        <end position="1344"/>
    </location>
</feature>
<evidence type="ECO:0000259" key="5">
    <source>
        <dbReference type="Pfam" id="PF15447"/>
    </source>
</evidence>
<feature type="domain" description="Duffy-binding-like" evidence="7">
    <location>
        <begin position="312"/>
        <end position="469"/>
    </location>
</feature>
<reference evidence="9" key="2">
    <citation type="submission" date="2015-07" db="EMBL/GenBank/DDBJ databases">
        <title>The genome sequence of Plasmodium falciparum RAJ116.</title>
        <authorList>
            <consortium name="The Broad Institute Genome Sequencing Platform"/>
            <person name="Volkman S.K."/>
            <person name="Neafsey D.E."/>
            <person name="Dash A.P."/>
            <person name="Chitnis C.E."/>
            <person name="Hartl D.L."/>
            <person name="Young S.K."/>
            <person name="Kodira C.D."/>
            <person name="Zeng Q."/>
            <person name="Koehrsen M."/>
            <person name="Godfrey P."/>
            <person name="Alvarado L."/>
            <person name="Berlin A."/>
            <person name="Borenstein D."/>
            <person name="Chen Z."/>
            <person name="Engels R."/>
            <person name="Freedman E."/>
            <person name="Gellesch M."/>
            <person name="Goldberg J."/>
            <person name="Griggs A."/>
            <person name="Gujja S."/>
            <person name="Heiman D."/>
            <person name="Hepburn T."/>
            <person name="Howarth C."/>
            <person name="Jen D."/>
            <person name="Larson L."/>
            <person name="Lewis B."/>
            <person name="Mehta T."/>
            <person name="Park D."/>
            <person name="Pearson M."/>
            <person name="Roberts A."/>
            <person name="Saif S."/>
            <person name="Shea T."/>
            <person name="Shenoy N."/>
            <person name="Sisk P."/>
            <person name="Stolte C."/>
            <person name="Sykes S."/>
            <person name="Walk T."/>
            <person name="White J."/>
            <person name="Yandava C."/>
            <person name="Wirth D.F."/>
            <person name="Nusbaum C."/>
            <person name="Birren B."/>
        </authorList>
    </citation>
    <scope>NUCLEOTIDE SEQUENCE [LARGE SCALE GENOMIC DNA]</scope>
    <source>
        <strain evidence="9">RAJ116</strain>
    </source>
</reference>
<dbReference type="InterPro" id="IPR008602">
    <property type="entry name" value="Duffy-antigen-binding"/>
</dbReference>
<feature type="domain" description="Plasmodium falciparum erythrocyte membrane protein-1 N-terminal segment" evidence="5">
    <location>
        <begin position="17"/>
        <end position="52"/>
    </location>
</feature>
<dbReference type="GO" id="GO:0046789">
    <property type="term" value="F:host cell surface receptor binding"/>
    <property type="evidence" value="ECO:0007669"/>
    <property type="project" value="InterPro"/>
</dbReference>
<feature type="compositionally biased region" description="Polar residues" evidence="1">
    <location>
        <begin position="1590"/>
        <end position="1600"/>
    </location>
</feature>
<dbReference type="Gene3D" id="1.20.58.830">
    <property type="match status" value="3"/>
</dbReference>
<dbReference type="FunFam" id="1.20.58.1930:FF:000001">
    <property type="entry name" value="Erythrocyte membrane protein 1, PfEMP1"/>
    <property type="match status" value="1"/>
</dbReference>
<feature type="region of interest" description="Disordered" evidence="1">
    <location>
        <begin position="759"/>
        <end position="846"/>
    </location>
</feature>
<feature type="compositionally biased region" description="Polar residues" evidence="1">
    <location>
        <begin position="1072"/>
        <end position="1082"/>
    </location>
</feature>